<comment type="caution">
    <text evidence="3">The sequence shown here is derived from an EMBL/GenBank/DDBJ whole genome shotgun (WGS) entry which is preliminary data.</text>
</comment>
<feature type="compositionally biased region" description="Low complexity" evidence="1">
    <location>
        <begin position="96"/>
        <end position="111"/>
    </location>
</feature>
<feature type="region of interest" description="Disordered" evidence="1">
    <location>
        <begin position="96"/>
        <end position="115"/>
    </location>
</feature>
<evidence type="ECO:0000256" key="2">
    <source>
        <dbReference type="SAM" id="SignalP"/>
    </source>
</evidence>
<accession>A0A2P6U2A4</accession>
<dbReference type="AlphaFoldDB" id="A0A2P6U2A4"/>
<feature type="signal peptide" evidence="2">
    <location>
        <begin position="1"/>
        <end position="19"/>
    </location>
</feature>
<sequence>MKGTLVAYLLLLAAGAACAGRTLQDYAAPAKQAVVPVVVVQKPKVVVCSGDIAKLCCPKMYGDGYEMGDTYGSMDYSSQDGYGSYDMSSCGSDYSSSGSSGYTPPSPGSGYTAPSGYGRRLQDGYGSSGSSGYAPPSSGYAPPSAPSYGSMKQPQVCTIIVIPAGKPSSYCDFSSCQQQSYCQESDYGWTDGKTFHCVCPQPKKKVIVIPIVKPVVKVPIVKKVVPIVKPIPIVKPVAFASAQASASAMASGMNAKAKAAAQAEAKVGGK</sequence>
<keyword evidence="4" id="KW-1185">Reference proteome</keyword>
<feature type="chain" id="PRO_5015198895" evidence="2">
    <location>
        <begin position="20"/>
        <end position="270"/>
    </location>
</feature>
<dbReference type="GO" id="GO:0016853">
    <property type="term" value="F:isomerase activity"/>
    <property type="evidence" value="ECO:0007669"/>
    <property type="project" value="UniProtKB-KW"/>
</dbReference>
<evidence type="ECO:0000313" key="3">
    <source>
        <dbReference type="EMBL" id="PRW60446.1"/>
    </source>
</evidence>
<dbReference type="EMBL" id="LHPG02000002">
    <property type="protein sequence ID" value="PRW60446.1"/>
    <property type="molecule type" value="Genomic_DNA"/>
</dbReference>
<dbReference type="Proteomes" id="UP000239899">
    <property type="component" value="Unassembled WGS sequence"/>
</dbReference>
<proteinExistence type="predicted"/>
<dbReference type="PROSITE" id="PS51257">
    <property type="entry name" value="PROKAR_LIPOPROTEIN"/>
    <property type="match status" value="1"/>
</dbReference>
<name>A0A2P6U2A4_CHLSO</name>
<protein>
    <submittedName>
        <fullName evidence="3">Peptidyl-prolyl cis-trans isomerase CWC27-like</fullName>
    </submittedName>
</protein>
<keyword evidence="2" id="KW-0732">Signal</keyword>
<evidence type="ECO:0000313" key="4">
    <source>
        <dbReference type="Proteomes" id="UP000239899"/>
    </source>
</evidence>
<evidence type="ECO:0000256" key="1">
    <source>
        <dbReference type="SAM" id="MobiDB-lite"/>
    </source>
</evidence>
<organism evidence="3 4">
    <name type="scientific">Chlorella sorokiniana</name>
    <name type="common">Freshwater green alga</name>
    <dbReference type="NCBI Taxonomy" id="3076"/>
    <lineage>
        <taxon>Eukaryota</taxon>
        <taxon>Viridiplantae</taxon>
        <taxon>Chlorophyta</taxon>
        <taxon>core chlorophytes</taxon>
        <taxon>Trebouxiophyceae</taxon>
        <taxon>Chlorellales</taxon>
        <taxon>Chlorellaceae</taxon>
        <taxon>Chlorella clade</taxon>
        <taxon>Chlorella</taxon>
    </lineage>
</organism>
<reference evidence="3 4" key="1">
    <citation type="journal article" date="2018" name="Plant J.">
        <title>Genome sequences of Chlorella sorokiniana UTEX 1602 and Micractinium conductrix SAG 241.80: implications to maltose excretion by a green alga.</title>
        <authorList>
            <person name="Arriola M.B."/>
            <person name="Velmurugan N."/>
            <person name="Zhang Y."/>
            <person name="Plunkett M.H."/>
            <person name="Hondzo H."/>
            <person name="Barney B.M."/>
        </authorList>
    </citation>
    <scope>NUCLEOTIDE SEQUENCE [LARGE SCALE GENOMIC DNA]</scope>
    <source>
        <strain evidence="4">UTEX 1602</strain>
    </source>
</reference>
<gene>
    <name evidence="3" type="ORF">C2E21_1193</name>
</gene>